<keyword evidence="3" id="KW-1185">Reference proteome</keyword>
<gene>
    <name evidence="2" type="ORF">SCLTRI_LOCUS7892</name>
</gene>
<protein>
    <submittedName>
        <fullName evidence="2">2bded469-3800-4298-9082-af2b3c9cd7ae</fullName>
    </submittedName>
</protein>
<proteinExistence type="predicted"/>
<dbReference type="AlphaFoldDB" id="A0A8H2W0G3"/>
<evidence type="ECO:0000256" key="1">
    <source>
        <dbReference type="SAM" id="MobiDB-lite"/>
    </source>
</evidence>
<sequence>MPRLKRTAKVMPPGSKTKATKTTKATKSKLSMKKKNTVSSDEEAPQPEANEPIVTNPVDRIYKTITLESDDIEDGLWMMRKLGNGKYEAVNLNTVSHEDLCSEENEARMASYPDSVNVFEASHKSLEDIKMKLDRAVFAASGKVFRLEKLPIELRYKIYELALISYSGLIPSALPFDDGCKQSGLALGLIASCRYINAECMHFFWKNTFNLSAPTIKRLRESKQTLIQNARNFKCDWSGIYSKDSFIFGLLASCEHLETLEIVLQRSCVSDGQPAYYHRKVQRLHQTDNSIRKFNKSNGFDKLISLRDLKKVIVSKHWTLNLDKALTETEFKNFEQFLIKKLTTPVASPVAFTQPPPTPPRKSTRIQKLENLKPIKYRSTNSGSLHHPILQERNCVYCANVKFSGRDSGKGPRALWEDFIST</sequence>
<feature type="compositionally biased region" description="Basic residues" evidence="1">
    <location>
        <begin position="18"/>
        <end position="36"/>
    </location>
</feature>
<name>A0A8H2W0G3_9HELO</name>
<organism evidence="2 3">
    <name type="scientific">Sclerotinia trifoliorum</name>
    <dbReference type="NCBI Taxonomy" id="28548"/>
    <lineage>
        <taxon>Eukaryota</taxon>
        <taxon>Fungi</taxon>
        <taxon>Dikarya</taxon>
        <taxon>Ascomycota</taxon>
        <taxon>Pezizomycotina</taxon>
        <taxon>Leotiomycetes</taxon>
        <taxon>Helotiales</taxon>
        <taxon>Sclerotiniaceae</taxon>
        <taxon>Sclerotinia</taxon>
    </lineage>
</organism>
<comment type="caution">
    <text evidence="2">The sequence shown here is derived from an EMBL/GenBank/DDBJ whole genome shotgun (WGS) entry which is preliminary data.</text>
</comment>
<accession>A0A8H2W0G3</accession>
<reference evidence="2" key="1">
    <citation type="submission" date="2020-10" db="EMBL/GenBank/DDBJ databases">
        <authorList>
            <person name="Kusch S."/>
        </authorList>
    </citation>
    <scope>NUCLEOTIDE SEQUENCE</scope>
    <source>
        <strain evidence="2">SwB9</strain>
    </source>
</reference>
<evidence type="ECO:0000313" key="2">
    <source>
        <dbReference type="EMBL" id="CAD6448102.1"/>
    </source>
</evidence>
<evidence type="ECO:0000313" key="3">
    <source>
        <dbReference type="Proteomes" id="UP000624404"/>
    </source>
</evidence>
<dbReference type="Proteomes" id="UP000624404">
    <property type="component" value="Unassembled WGS sequence"/>
</dbReference>
<dbReference type="OrthoDB" id="62952at2759"/>
<feature type="region of interest" description="Disordered" evidence="1">
    <location>
        <begin position="1"/>
        <end position="52"/>
    </location>
</feature>
<dbReference type="EMBL" id="CAJHIA010000030">
    <property type="protein sequence ID" value="CAD6448102.1"/>
    <property type="molecule type" value="Genomic_DNA"/>
</dbReference>